<evidence type="ECO:0000256" key="11">
    <source>
        <dbReference type="ARBA" id="ARBA00023136"/>
    </source>
</evidence>
<feature type="transmembrane region" description="Helical" evidence="14">
    <location>
        <begin position="6"/>
        <end position="24"/>
    </location>
</feature>
<keyword evidence="6 13" id="KW-0375">Hydrogen ion transport</keyword>
<evidence type="ECO:0000256" key="3">
    <source>
        <dbReference type="ARBA" id="ARBA00022448"/>
    </source>
</evidence>
<dbReference type="GO" id="GO:0015986">
    <property type="term" value="P:proton motive force-driven ATP synthesis"/>
    <property type="evidence" value="ECO:0007669"/>
    <property type="project" value="InterPro"/>
</dbReference>
<comment type="similarity">
    <text evidence="2 13">Belongs to the ATPase protein 8 family.</text>
</comment>
<evidence type="ECO:0000256" key="8">
    <source>
        <dbReference type="ARBA" id="ARBA00022990"/>
    </source>
</evidence>
<comment type="subcellular location">
    <subcellularLocation>
        <location evidence="1 13">Mitochondrion membrane</location>
        <topology evidence="1 13">Single-pass membrane protein</topology>
    </subcellularLocation>
</comment>
<keyword evidence="5 13" id="KW-0812">Transmembrane</keyword>
<name>B0JDZ4_9EUTH</name>
<keyword evidence="9 13" id="KW-0406">Ion transport</keyword>
<accession>B0JDZ4</accession>
<evidence type="ECO:0000256" key="7">
    <source>
        <dbReference type="ARBA" id="ARBA00022989"/>
    </source>
</evidence>
<evidence type="ECO:0000256" key="6">
    <source>
        <dbReference type="ARBA" id="ARBA00022781"/>
    </source>
</evidence>
<dbReference type="AlphaFoldDB" id="B0JDZ4"/>
<gene>
    <name evidence="15" type="primary">ATPase 8</name>
</gene>
<sequence>MPQLDTNTWFITIISAMITLFILFQMNFLKLIFSPEPEPKSLKSLKHKNPWETKWTKIYLPHSSLPH</sequence>
<reference evidence="15" key="1">
    <citation type="journal article" date="2008" name="Gene">
        <title>Mitogenomic relationships of placental mammals and molecular estimates of their divergences.</title>
        <authorList>
            <person name="Arnason U."/>
            <person name="Adegoke J.A."/>
            <person name="Gullberg A."/>
            <person name="Harley E.H."/>
            <person name="Janke A."/>
            <person name="Kullberg M."/>
        </authorList>
    </citation>
    <scope>NUCLEOTIDE SEQUENCE</scope>
</reference>
<keyword evidence="4 13" id="KW-0138">CF(0)</keyword>
<keyword evidence="7 14" id="KW-1133">Transmembrane helix</keyword>
<evidence type="ECO:0000256" key="1">
    <source>
        <dbReference type="ARBA" id="ARBA00004304"/>
    </source>
</evidence>
<keyword evidence="11 14" id="KW-0472">Membrane</keyword>
<evidence type="ECO:0000256" key="9">
    <source>
        <dbReference type="ARBA" id="ARBA00023065"/>
    </source>
</evidence>
<evidence type="ECO:0000256" key="2">
    <source>
        <dbReference type="ARBA" id="ARBA00008892"/>
    </source>
</evidence>
<evidence type="ECO:0000256" key="10">
    <source>
        <dbReference type="ARBA" id="ARBA00023128"/>
    </source>
</evidence>
<keyword evidence="12" id="KW-0066">ATP synthesis</keyword>
<geneLocation type="mitochondrion" evidence="15"/>
<keyword evidence="8" id="KW-0007">Acetylation</keyword>
<dbReference type="GO" id="GO:0045259">
    <property type="term" value="C:proton-transporting ATP synthase complex"/>
    <property type="evidence" value="ECO:0007669"/>
    <property type="project" value="UniProtKB-KW"/>
</dbReference>
<dbReference type="InterPro" id="IPR039017">
    <property type="entry name" value="ATP8_mammal"/>
</dbReference>
<evidence type="ECO:0000256" key="5">
    <source>
        <dbReference type="ARBA" id="ARBA00022692"/>
    </source>
</evidence>
<proteinExistence type="inferred from homology"/>
<keyword evidence="3 13" id="KW-0813">Transport</keyword>
<organism evidence="15">
    <name type="scientific">Eremitalpa granti</name>
    <name type="common">Grant's golden mole</name>
    <dbReference type="NCBI Taxonomy" id="481707"/>
    <lineage>
        <taxon>Eukaryota</taxon>
        <taxon>Metazoa</taxon>
        <taxon>Chordata</taxon>
        <taxon>Craniata</taxon>
        <taxon>Vertebrata</taxon>
        <taxon>Euteleostomi</taxon>
        <taxon>Mammalia</taxon>
        <taxon>Eutheria</taxon>
        <taxon>Afrotheria</taxon>
        <taxon>Chrysochloridae</taxon>
        <taxon>Chrysochlorinae</taxon>
        <taxon>Eremitalpa</taxon>
    </lineage>
</organism>
<evidence type="ECO:0000256" key="4">
    <source>
        <dbReference type="ARBA" id="ARBA00022547"/>
    </source>
</evidence>
<dbReference type="GO" id="GO:0015078">
    <property type="term" value="F:proton transmembrane transporter activity"/>
    <property type="evidence" value="ECO:0007669"/>
    <property type="project" value="InterPro"/>
</dbReference>
<dbReference type="PANTHER" id="PTHR13722">
    <property type="entry name" value="ATP SYNTHASE PROTEIN 8"/>
    <property type="match status" value="1"/>
</dbReference>
<evidence type="ECO:0000313" key="15">
    <source>
        <dbReference type="EMBL" id="CAP17685.1"/>
    </source>
</evidence>
<dbReference type="Pfam" id="PF00895">
    <property type="entry name" value="ATP-synt_8"/>
    <property type="match status" value="1"/>
</dbReference>
<dbReference type="GO" id="GO:0031966">
    <property type="term" value="C:mitochondrial membrane"/>
    <property type="evidence" value="ECO:0007669"/>
    <property type="project" value="UniProtKB-SubCell"/>
</dbReference>
<keyword evidence="10 13" id="KW-0496">Mitochondrion</keyword>
<dbReference type="InterPro" id="IPR001421">
    <property type="entry name" value="ATP8_metazoa"/>
</dbReference>
<evidence type="ECO:0000256" key="13">
    <source>
        <dbReference type="RuleBase" id="RU003661"/>
    </source>
</evidence>
<dbReference type="EMBL" id="AM904729">
    <property type="protein sequence ID" value="CAP17685.1"/>
    <property type="molecule type" value="Genomic_DNA"/>
</dbReference>
<dbReference type="PANTHER" id="PTHR13722:SF0">
    <property type="entry name" value="ATP SYNTHASE PROTEIN 8"/>
    <property type="match status" value="1"/>
</dbReference>
<evidence type="ECO:0000256" key="14">
    <source>
        <dbReference type="SAM" id="Phobius"/>
    </source>
</evidence>
<protein>
    <recommendedName>
        <fullName evidence="13">ATP synthase complex subunit 8</fullName>
    </recommendedName>
</protein>
<evidence type="ECO:0000256" key="12">
    <source>
        <dbReference type="ARBA" id="ARBA00023310"/>
    </source>
</evidence>